<accession>A0A3B1AGY0</accession>
<dbReference type="Pfam" id="PF05116">
    <property type="entry name" value="S6PP"/>
    <property type="match status" value="1"/>
</dbReference>
<dbReference type="SFLD" id="SFLDG01141">
    <property type="entry name" value="C2.B.1:_Sucrose_Phosphatase_Li"/>
    <property type="match status" value="1"/>
</dbReference>
<dbReference type="InterPro" id="IPR023214">
    <property type="entry name" value="HAD_sf"/>
</dbReference>
<evidence type="ECO:0000259" key="2">
    <source>
        <dbReference type="Pfam" id="PF05116"/>
    </source>
</evidence>
<dbReference type="EMBL" id="UOFS01000013">
    <property type="protein sequence ID" value="VAW93134.1"/>
    <property type="molecule type" value="Genomic_DNA"/>
</dbReference>
<protein>
    <submittedName>
        <fullName evidence="3">Alpha,alpha-trehalose-phosphate synthase [UDP-forming]</fullName>
        <ecNumber evidence="3">2.4.1.15</ecNumber>
    </submittedName>
</protein>
<dbReference type="InterPro" id="IPR051518">
    <property type="entry name" value="Sucrose_Phosphatase"/>
</dbReference>
<dbReference type="SUPFAM" id="SSF56784">
    <property type="entry name" value="HAD-like"/>
    <property type="match status" value="1"/>
</dbReference>
<sequence>MNNSILICTDLDRTLIPNGDKPVNDGALDIFTELCQANEIQLCYVTGRNFELTKDAIVNYHLPKANFLICDVGASVFYQDNNQYVIDLNWQNEIKSDWNDTDINLIHELLYDINDLNLQEQESQSIYKLSYYSKFNPVNIVSNIQIRLKSINVNTNIISSYDDIKNLYLIDILPKSVSKLHAVNYLMDKNGDSYDNTIFCGDSGNDIDIFVSGIPSVIVKNAHQNILNQISEFENNGKAFNLYKAKGNFHHLNGNYVSGILEGLSYYHLSLGSKISDIIKSLEN</sequence>
<dbReference type="InterPro" id="IPR006379">
    <property type="entry name" value="HAD-SF_hydro_IIB"/>
</dbReference>
<dbReference type="SFLD" id="SFLDS00003">
    <property type="entry name" value="Haloacid_Dehalogenase"/>
    <property type="match status" value="1"/>
</dbReference>
<dbReference type="InterPro" id="IPR006380">
    <property type="entry name" value="SPP-like_dom"/>
</dbReference>
<dbReference type="GO" id="GO:0016787">
    <property type="term" value="F:hydrolase activity"/>
    <property type="evidence" value="ECO:0007669"/>
    <property type="project" value="UniProtKB-KW"/>
</dbReference>
<dbReference type="Gene3D" id="3.90.1070.10">
    <property type="match status" value="1"/>
</dbReference>
<gene>
    <name evidence="3" type="ORF">MNBD_GAMMA22-655</name>
</gene>
<dbReference type="InterPro" id="IPR036412">
    <property type="entry name" value="HAD-like_sf"/>
</dbReference>
<dbReference type="GO" id="GO:0003825">
    <property type="term" value="F:alpha,alpha-trehalose-phosphate synthase (UDP-forming) activity"/>
    <property type="evidence" value="ECO:0007669"/>
    <property type="project" value="UniProtKB-EC"/>
</dbReference>
<keyword evidence="3" id="KW-0328">Glycosyltransferase</keyword>
<proteinExistence type="predicted"/>
<reference evidence="3" key="1">
    <citation type="submission" date="2018-06" db="EMBL/GenBank/DDBJ databases">
        <authorList>
            <person name="Zhirakovskaya E."/>
        </authorList>
    </citation>
    <scope>NUCLEOTIDE SEQUENCE</scope>
</reference>
<dbReference type="NCBIfam" id="TIGR01484">
    <property type="entry name" value="HAD-SF-IIB"/>
    <property type="match status" value="1"/>
</dbReference>
<dbReference type="SFLD" id="SFLDG01140">
    <property type="entry name" value="C2.B:_Phosphomannomutase_and_P"/>
    <property type="match status" value="1"/>
</dbReference>
<keyword evidence="1" id="KW-0378">Hydrolase</keyword>
<feature type="domain" description="Sucrose phosphatase-like" evidence="2">
    <location>
        <begin position="5"/>
        <end position="268"/>
    </location>
</feature>
<dbReference type="EC" id="2.4.1.15" evidence="3"/>
<organism evidence="3">
    <name type="scientific">hydrothermal vent metagenome</name>
    <dbReference type="NCBI Taxonomy" id="652676"/>
    <lineage>
        <taxon>unclassified sequences</taxon>
        <taxon>metagenomes</taxon>
        <taxon>ecological metagenomes</taxon>
    </lineage>
</organism>
<dbReference type="Gene3D" id="3.40.50.1000">
    <property type="entry name" value="HAD superfamily/HAD-like"/>
    <property type="match status" value="1"/>
</dbReference>
<dbReference type="PANTHER" id="PTHR46521:SF4">
    <property type="entry name" value="SUCROSE-PHOSPHATASE 2-RELATED"/>
    <property type="match status" value="1"/>
</dbReference>
<name>A0A3B1AGY0_9ZZZZ</name>
<keyword evidence="3" id="KW-0808">Transferase</keyword>
<dbReference type="AlphaFoldDB" id="A0A3B1AGY0"/>
<dbReference type="PANTHER" id="PTHR46521">
    <property type="entry name" value="SUCROSE-PHOSPHATASE 2-RELATED"/>
    <property type="match status" value="1"/>
</dbReference>
<evidence type="ECO:0000313" key="3">
    <source>
        <dbReference type="EMBL" id="VAW93134.1"/>
    </source>
</evidence>
<evidence type="ECO:0000256" key="1">
    <source>
        <dbReference type="ARBA" id="ARBA00022801"/>
    </source>
</evidence>